<sequence length="252" mass="28684">MHFSSSRQRDHFERLDSWGKDAIRIILKRVAIYKVPGTLLVEPFSDMLLPIYKEKLPRGHISPRHSLEDRDHCLSFSQIEVGNDWHCLRCKERNGEAAASVRLKSQNSWIYNSVSCTECNAELERDCWGKGSTHEIVFFVLVSSVLPLGIRQRDSSKEGREVVRMRRTARRHQHKGNGQTCSGSRKTLSSLFCFPGLNATQTQPVPSFRHDWGDSIMHSSMQVAPLLLACSCHHKVPIAEVGFSNAKNNRMN</sequence>
<evidence type="ECO:0000313" key="1">
    <source>
        <dbReference type="EMBL" id="KAJ8477368.1"/>
    </source>
</evidence>
<gene>
    <name evidence="1" type="ORF">OPV22_021095</name>
</gene>
<proteinExistence type="predicted"/>
<dbReference type="EMBL" id="JAQQAF010000006">
    <property type="protein sequence ID" value="KAJ8477368.1"/>
    <property type="molecule type" value="Genomic_DNA"/>
</dbReference>
<accession>A0AAV8QLP0</accession>
<comment type="caution">
    <text evidence="1">The sequence shown here is derived from an EMBL/GenBank/DDBJ whole genome shotgun (WGS) entry which is preliminary data.</text>
</comment>
<name>A0AAV8QLP0_ENSVE</name>
<keyword evidence="2" id="KW-1185">Reference proteome</keyword>
<dbReference type="Proteomes" id="UP001222027">
    <property type="component" value="Unassembled WGS sequence"/>
</dbReference>
<evidence type="ECO:0000313" key="2">
    <source>
        <dbReference type="Proteomes" id="UP001222027"/>
    </source>
</evidence>
<reference evidence="1 2" key="1">
    <citation type="submission" date="2022-12" db="EMBL/GenBank/DDBJ databases">
        <title>Chromosome-scale assembly of the Ensete ventricosum genome.</title>
        <authorList>
            <person name="Dussert Y."/>
            <person name="Stocks J."/>
            <person name="Wendawek A."/>
            <person name="Woldeyes F."/>
            <person name="Nichols R.A."/>
            <person name="Borrell J.S."/>
        </authorList>
    </citation>
    <scope>NUCLEOTIDE SEQUENCE [LARGE SCALE GENOMIC DNA]</scope>
    <source>
        <strain evidence="2">cv. Maze</strain>
        <tissue evidence="1">Seeds</tissue>
    </source>
</reference>
<organism evidence="1 2">
    <name type="scientific">Ensete ventricosum</name>
    <name type="common">Abyssinian banana</name>
    <name type="synonym">Musa ensete</name>
    <dbReference type="NCBI Taxonomy" id="4639"/>
    <lineage>
        <taxon>Eukaryota</taxon>
        <taxon>Viridiplantae</taxon>
        <taxon>Streptophyta</taxon>
        <taxon>Embryophyta</taxon>
        <taxon>Tracheophyta</taxon>
        <taxon>Spermatophyta</taxon>
        <taxon>Magnoliopsida</taxon>
        <taxon>Liliopsida</taxon>
        <taxon>Zingiberales</taxon>
        <taxon>Musaceae</taxon>
        <taxon>Ensete</taxon>
    </lineage>
</organism>
<dbReference type="AlphaFoldDB" id="A0AAV8QLP0"/>
<protein>
    <submittedName>
        <fullName evidence="1">Uncharacterized protein</fullName>
    </submittedName>
</protein>